<comment type="similarity">
    <text evidence="2">Belongs to the PBP/GOBP family.</text>
</comment>
<gene>
    <name evidence="6" type="primary">OBP10</name>
</gene>
<evidence type="ECO:0000256" key="2">
    <source>
        <dbReference type="ARBA" id="ARBA00008098"/>
    </source>
</evidence>
<keyword evidence="4 5" id="KW-0732">Signal</keyword>
<keyword evidence="3" id="KW-0964">Secreted</keyword>
<evidence type="ECO:0000256" key="5">
    <source>
        <dbReference type="SAM" id="SignalP"/>
    </source>
</evidence>
<reference evidence="6" key="1">
    <citation type="submission" date="2016-11" db="EMBL/GenBank/DDBJ databases">
        <authorList>
            <person name="Jaros S."/>
            <person name="Januszkiewicz K."/>
            <person name="Wedrychowicz H."/>
        </authorList>
    </citation>
    <scope>NUCLEOTIDE SEQUENCE</scope>
</reference>
<dbReference type="EMBL" id="KY130464">
    <property type="protein sequence ID" value="APG32532.1"/>
    <property type="molecule type" value="mRNA"/>
</dbReference>
<comment type="subcellular location">
    <subcellularLocation>
        <location evidence="1">Secreted</location>
    </subcellularLocation>
</comment>
<dbReference type="SMART" id="SM00708">
    <property type="entry name" value="PhBP"/>
    <property type="match status" value="1"/>
</dbReference>
<dbReference type="Gene3D" id="1.10.238.20">
    <property type="entry name" value="Pheromone/general odorant binding protein domain"/>
    <property type="match status" value="1"/>
</dbReference>
<sequence length="137" mass="14934">MTPFLFLCVVMAVAGLDAHNVQLSQSQKDKVHQYTTQCIKESGVKPDVIAEAKKGHFADDEALKKFTLCFFQKSGIVDSTGKLNVEAALAKLPPGVNKADAGKLLEECKKKTGKDAADMAFEVFKCYSRGTKQHVLV</sequence>
<dbReference type="PANTHER" id="PTHR11857">
    <property type="entry name" value="ODORANT BINDING PROTEIN-RELATED"/>
    <property type="match status" value="1"/>
</dbReference>
<evidence type="ECO:0000256" key="1">
    <source>
        <dbReference type="ARBA" id="ARBA00004613"/>
    </source>
</evidence>
<proteinExistence type="evidence at transcript level"/>
<evidence type="ECO:0000256" key="4">
    <source>
        <dbReference type="ARBA" id="ARBA00022729"/>
    </source>
</evidence>
<feature type="chain" id="PRO_5014141120" evidence="5">
    <location>
        <begin position="19"/>
        <end position="137"/>
    </location>
</feature>
<protein>
    <submittedName>
        <fullName evidence="6">Odorant binding preotein</fullName>
    </submittedName>
</protein>
<dbReference type="AlphaFoldDB" id="A0A2H4FXY6"/>
<evidence type="ECO:0000256" key="3">
    <source>
        <dbReference type="ARBA" id="ARBA00022525"/>
    </source>
</evidence>
<dbReference type="GO" id="GO:0005615">
    <property type="term" value="C:extracellular space"/>
    <property type="evidence" value="ECO:0007669"/>
    <property type="project" value="TreeGrafter"/>
</dbReference>
<organism evidence="6">
    <name type="scientific">Conogethes punctiferalis</name>
    <name type="common">Durian fruit borer</name>
    <name type="synonym">Astura punctiferalis</name>
    <dbReference type="NCBI Taxonomy" id="1133088"/>
    <lineage>
        <taxon>Eukaryota</taxon>
        <taxon>Metazoa</taxon>
        <taxon>Ecdysozoa</taxon>
        <taxon>Arthropoda</taxon>
        <taxon>Hexapoda</taxon>
        <taxon>Insecta</taxon>
        <taxon>Pterygota</taxon>
        <taxon>Neoptera</taxon>
        <taxon>Endopterygota</taxon>
        <taxon>Lepidoptera</taxon>
        <taxon>Glossata</taxon>
        <taxon>Ditrysia</taxon>
        <taxon>Pyraloidea</taxon>
        <taxon>Crambidae</taxon>
        <taxon>Spilomelinae</taxon>
        <taxon>Conogethes</taxon>
    </lineage>
</organism>
<dbReference type="PANTHER" id="PTHR11857:SF43">
    <property type="entry name" value="GEO07291P1-RELATED"/>
    <property type="match status" value="1"/>
</dbReference>
<dbReference type="CDD" id="cd23992">
    <property type="entry name" value="PBP_GOBP"/>
    <property type="match status" value="1"/>
</dbReference>
<dbReference type="FunFam" id="1.10.238.20:FF:000001">
    <property type="entry name" value="General odorant-binding protein lush"/>
    <property type="match status" value="1"/>
</dbReference>
<evidence type="ECO:0000313" key="6">
    <source>
        <dbReference type="EMBL" id="APG32532.1"/>
    </source>
</evidence>
<dbReference type="SUPFAM" id="SSF47565">
    <property type="entry name" value="Insect pheromone/odorant-binding proteins"/>
    <property type="match status" value="1"/>
</dbReference>
<dbReference type="GO" id="GO:0005549">
    <property type="term" value="F:odorant binding"/>
    <property type="evidence" value="ECO:0007669"/>
    <property type="project" value="InterPro"/>
</dbReference>
<dbReference type="GO" id="GO:0007608">
    <property type="term" value="P:sensory perception of smell"/>
    <property type="evidence" value="ECO:0007669"/>
    <property type="project" value="TreeGrafter"/>
</dbReference>
<feature type="signal peptide" evidence="5">
    <location>
        <begin position="1"/>
        <end position="18"/>
    </location>
</feature>
<dbReference type="InterPro" id="IPR036728">
    <property type="entry name" value="PBP_GOBP_sf"/>
</dbReference>
<dbReference type="InterPro" id="IPR006170">
    <property type="entry name" value="PBP/GOBP"/>
</dbReference>
<name>A0A2H4FXY6_CONPF</name>
<dbReference type="Pfam" id="PF01395">
    <property type="entry name" value="PBP_GOBP"/>
    <property type="match status" value="1"/>
</dbReference>
<accession>A0A2H4FXY6</accession>